<evidence type="ECO:0000256" key="12">
    <source>
        <dbReference type="SAM" id="MobiDB-lite"/>
    </source>
</evidence>
<dbReference type="CDD" id="cd00464">
    <property type="entry name" value="SK"/>
    <property type="match status" value="1"/>
</dbReference>
<dbReference type="AlphaFoldDB" id="A0A8J2V1U5"/>
<dbReference type="GO" id="GO:0005829">
    <property type="term" value="C:cytosol"/>
    <property type="evidence" value="ECO:0007669"/>
    <property type="project" value="TreeGrafter"/>
</dbReference>
<evidence type="ECO:0000256" key="11">
    <source>
        <dbReference type="HAMAP-Rule" id="MF_00109"/>
    </source>
</evidence>
<feature type="binding site" evidence="11">
    <location>
        <position position="164"/>
    </location>
    <ligand>
        <name>ATP</name>
        <dbReference type="ChEBI" id="CHEBI:30616"/>
    </ligand>
</feature>
<name>A0A8J2V1U5_9PROT</name>
<comment type="cofactor">
    <cofactor evidence="11">
        <name>Mg(2+)</name>
        <dbReference type="ChEBI" id="CHEBI:18420"/>
    </cofactor>
    <text evidence="11">Binds 1 Mg(2+) ion per subunit.</text>
</comment>
<feature type="binding site" evidence="11">
    <location>
        <position position="80"/>
    </location>
    <ligand>
        <name>substrate</name>
    </ligand>
</feature>
<evidence type="ECO:0000256" key="4">
    <source>
        <dbReference type="ARBA" id="ARBA00022605"/>
    </source>
</evidence>
<comment type="subcellular location">
    <subcellularLocation>
        <location evidence="11">Cytoplasm</location>
    </subcellularLocation>
</comment>
<feature type="binding site" evidence="11">
    <location>
        <position position="183"/>
    </location>
    <ligand>
        <name>substrate</name>
    </ligand>
</feature>
<evidence type="ECO:0000256" key="1">
    <source>
        <dbReference type="ARBA" id="ARBA00004842"/>
    </source>
</evidence>
<dbReference type="PROSITE" id="PS01128">
    <property type="entry name" value="SHIKIMATE_KINASE"/>
    <property type="match status" value="1"/>
</dbReference>
<evidence type="ECO:0000256" key="8">
    <source>
        <dbReference type="ARBA" id="ARBA00022840"/>
    </source>
</evidence>
<proteinExistence type="inferred from homology"/>
<feature type="binding site" evidence="11">
    <location>
        <position position="126"/>
    </location>
    <ligand>
        <name>substrate</name>
    </ligand>
</feature>
<comment type="pathway">
    <text evidence="1 11">Metabolic intermediate biosynthesis; chorismate biosynthesis; chorismate from D-erythrose 4-phosphate and phosphoenolpyruvate: step 5/7.</text>
</comment>
<keyword evidence="14" id="KW-1185">Reference proteome</keyword>
<dbReference type="EC" id="2.7.1.71" evidence="3 11"/>
<evidence type="ECO:0000256" key="10">
    <source>
        <dbReference type="ARBA" id="ARBA00048567"/>
    </source>
</evidence>
<evidence type="ECO:0000256" key="5">
    <source>
        <dbReference type="ARBA" id="ARBA00022679"/>
    </source>
</evidence>
<dbReference type="Pfam" id="PF01202">
    <property type="entry name" value="SKI"/>
    <property type="match status" value="1"/>
</dbReference>
<accession>A0A8J2V1U5</accession>
<gene>
    <name evidence="11 13" type="primary">aroK</name>
    <name evidence="13" type="ORF">GCM10011342_12460</name>
</gene>
<evidence type="ECO:0000313" key="14">
    <source>
        <dbReference type="Proteomes" id="UP000613582"/>
    </source>
</evidence>
<dbReference type="InterPro" id="IPR027417">
    <property type="entry name" value="P-loop_NTPase"/>
</dbReference>
<organism evidence="13 14">
    <name type="scientific">Aquisalinus flavus</name>
    <dbReference type="NCBI Taxonomy" id="1526572"/>
    <lineage>
        <taxon>Bacteria</taxon>
        <taxon>Pseudomonadati</taxon>
        <taxon>Pseudomonadota</taxon>
        <taxon>Alphaproteobacteria</taxon>
        <taxon>Parvularculales</taxon>
        <taxon>Parvularculaceae</taxon>
        <taxon>Aquisalinus</taxon>
    </lineage>
</organism>
<comment type="catalytic activity">
    <reaction evidence="10 11">
        <text>shikimate + ATP = 3-phosphoshikimate + ADP + H(+)</text>
        <dbReference type="Rhea" id="RHEA:13121"/>
        <dbReference type="ChEBI" id="CHEBI:15378"/>
        <dbReference type="ChEBI" id="CHEBI:30616"/>
        <dbReference type="ChEBI" id="CHEBI:36208"/>
        <dbReference type="ChEBI" id="CHEBI:145989"/>
        <dbReference type="ChEBI" id="CHEBI:456216"/>
        <dbReference type="EC" id="2.7.1.71"/>
    </reaction>
</comment>
<feature type="binding site" evidence="11">
    <location>
        <begin position="58"/>
        <end position="63"/>
    </location>
    <ligand>
        <name>ATP</name>
        <dbReference type="ChEBI" id="CHEBI:30616"/>
    </ligand>
</feature>
<feature type="region of interest" description="Disordered" evidence="12">
    <location>
        <begin position="1"/>
        <end position="32"/>
    </location>
</feature>
<keyword evidence="9 11" id="KW-0057">Aromatic amino acid biosynthesis</keyword>
<dbReference type="InterPro" id="IPR031322">
    <property type="entry name" value="Shikimate/glucono_kinase"/>
</dbReference>
<reference evidence="13" key="1">
    <citation type="journal article" date="2014" name="Int. J. Syst. Evol. Microbiol.">
        <title>Complete genome sequence of Corynebacterium casei LMG S-19264T (=DSM 44701T), isolated from a smear-ripened cheese.</title>
        <authorList>
            <consortium name="US DOE Joint Genome Institute (JGI-PGF)"/>
            <person name="Walter F."/>
            <person name="Albersmeier A."/>
            <person name="Kalinowski J."/>
            <person name="Ruckert C."/>
        </authorList>
    </citation>
    <scope>NUCLEOTIDE SEQUENCE</scope>
    <source>
        <strain evidence="13">CGMCC 1.12921</strain>
    </source>
</reference>
<evidence type="ECO:0000256" key="9">
    <source>
        <dbReference type="ARBA" id="ARBA00023141"/>
    </source>
</evidence>
<feature type="binding site" evidence="11">
    <location>
        <position position="62"/>
    </location>
    <ligand>
        <name>Mg(2+)</name>
        <dbReference type="ChEBI" id="CHEBI:18420"/>
    </ligand>
</feature>
<dbReference type="PANTHER" id="PTHR21087">
    <property type="entry name" value="SHIKIMATE KINASE"/>
    <property type="match status" value="1"/>
</dbReference>
<dbReference type="InterPro" id="IPR000623">
    <property type="entry name" value="Shikimate_kinase/TSH1"/>
</dbReference>
<protein>
    <recommendedName>
        <fullName evidence="3 11">Shikimate kinase</fullName>
        <shortName evidence="11">SK</shortName>
        <ecNumber evidence="3 11">2.7.1.71</ecNumber>
    </recommendedName>
</protein>
<dbReference type="GO" id="GO:0000287">
    <property type="term" value="F:magnesium ion binding"/>
    <property type="evidence" value="ECO:0007669"/>
    <property type="project" value="UniProtKB-UniRule"/>
</dbReference>
<comment type="caution">
    <text evidence="13">The sequence shown here is derived from an EMBL/GenBank/DDBJ whole genome shotgun (WGS) entry which is preliminary data.</text>
</comment>
<dbReference type="HAMAP" id="MF_00109">
    <property type="entry name" value="Shikimate_kinase"/>
    <property type="match status" value="1"/>
</dbReference>
<dbReference type="GO" id="GO:0009073">
    <property type="term" value="P:aromatic amino acid family biosynthetic process"/>
    <property type="evidence" value="ECO:0007669"/>
    <property type="project" value="UniProtKB-KW"/>
</dbReference>
<dbReference type="PRINTS" id="PR01100">
    <property type="entry name" value="SHIKIMTKNASE"/>
</dbReference>
<keyword evidence="5 11" id="KW-0808">Transferase</keyword>
<dbReference type="InterPro" id="IPR023000">
    <property type="entry name" value="Shikimate_kinase_CS"/>
</dbReference>
<evidence type="ECO:0000313" key="13">
    <source>
        <dbReference type="EMBL" id="GGD05039.1"/>
    </source>
</evidence>
<keyword evidence="11" id="KW-0963">Cytoplasm</keyword>
<comment type="subunit">
    <text evidence="11">Monomer.</text>
</comment>
<comment type="function">
    <text evidence="11">Catalyzes the specific phosphorylation of the 3-hydroxyl group of shikimic acid using ATP as a cosubstrate.</text>
</comment>
<dbReference type="EMBL" id="BMGH01000001">
    <property type="protein sequence ID" value="GGD05039.1"/>
    <property type="molecule type" value="Genomic_DNA"/>
</dbReference>
<dbReference type="GO" id="GO:0005524">
    <property type="term" value="F:ATP binding"/>
    <property type="evidence" value="ECO:0007669"/>
    <property type="project" value="UniProtKB-UniRule"/>
</dbReference>
<keyword evidence="8 11" id="KW-0067">ATP-binding</keyword>
<keyword evidence="6 11" id="KW-0547">Nucleotide-binding</keyword>
<dbReference type="NCBIfam" id="NF010552">
    <property type="entry name" value="PRK13946.1"/>
    <property type="match status" value="1"/>
</dbReference>
<dbReference type="GO" id="GO:0004765">
    <property type="term" value="F:shikimate kinase activity"/>
    <property type="evidence" value="ECO:0007669"/>
    <property type="project" value="UniProtKB-UniRule"/>
</dbReference>
<keyword evidence="11" id="KW-0460">Magnesium</keyword>
<dbReference type="UniPathway" id="UPA00053">
    <property type="reaction ID" value="UER00088"/>
</dbReference>
<dbReference type="Gene3D" id="3.40.50.300">
    <property type="entry name" value="P-loop containing nucleotide triphosphate hydrolases"/>
    <property type="match status" value="1"/>
</dbReference>
<keyword evidence="4 11" id="KW-0028">Amino-acid biosynthesis</keyword>
<dbReference type="SUPFAM" id="SSF52540">
    <property type="entry name" value="P-loop containing nucleoside triphosphate hydrolases"/>
    <property type="match status" value="1"/>
</dbReference>
<dbReference type="Proteomes" id="UP000613582">
    <property type="component" value="Unassembled WGS sequence"/>
</dbReference>
<comment type="similarity">
    <text evidence="2 11">Belongs to the shikimate kinase family.</text>
</comment>
<dbReference type="PANTHER" id="PTHR21087:SF16">
    <property type="entry name" value="SHIKIMATE KINASE 1, CHLOROPLASTIC"/>
    <property type="match status" value="1"/>
</dbReference>
<dbReference type="GO" id="GO:0009423">
    <property type="term" value="P:chorismate biosynthetic process"/>
    <property type="evidence" value="ECO:0007669"/>
    <property type="project" value="UniProtKB-UniRule"/>
</dbReference>
<keyword evidence="7 11" id="KW-0418">Kinase</keyword>
<reference evidence="13" key="2">
    <citation type="submission" date="2020-09" db="EMBL/GenBank/DDBJ databases">
        <authorList>
            <person name="Sun Q."/>
            <person name="Zhou Y."/>
        </authorList>
    </citation>
    <scope>NUCLEOTIDE SEQUENCE</scope>
    <source>
        <strain evidence="13">CGMCC 1.12921</strain>
    </source>
</reference>
<evidence type="ECO:0000256" key="6">
    <source>
        <dbReference type="ARBA" id="ARBA00022741"/>
    </source>
</evidence>
<sequence length="219" mass="24326">MTGKRRNDPANLSLRPDHGWQRAPVSDKAMPVMSDSAASAPKYGEIPQKTIVLVGMMGVGKTTVGRKLADMLDIPFFDADHEIEKAANMSVSDIFSELGEASFRQGERRVIRRLLKGPRHVLATGGGAFADEKTRTLVKETAISVWLQAEIDVILRRTGKRDTRPLLRQGDPRETLSRLLKQREQFYAQADIAIVSKDGPHKLTADRILDELAKLGQQD</sequence>
<keyword evidence="11" id="KW-0479">Metal-binding</keyword>
<dbReference type="GO" id="GO:0008652">
    <property type="term" value="P:amino acid biosynthetic process"/>
    <property type="evidence" value="ECO:0007669"/>
    <property type="project" value="UniProtKB-KW"/>
</dbReference>
<evidence type="ECO:0000256" key="7">
    <source>
        <dbReference type="ARBA" id="ARBA00022777"/>
    </source>
</evidence>
<feature type="binding site" evidence="11">
    <location>
        <position position="104"/>
    </location>
    <ligand>
        <name>substrate</name>
    </ligand>
</feature>
<comment type="caution">
    <text evidence="11">Lacks conserved residue(s) required for the propagation of feature annotation.</text>
</comment>
<evidence type="ECO:0000256" key="2">
    <source>
        <dbReference type="ARBA" id="ARBA00006997"/>
    </source>
</evidence>
<evidence type="ECO:0000256" key="3">
    <source>
        <dbReference type="ARBA" id="ARBA00012154"/>
    </source>
</evidence>